<dbReference type="EC" id="6.-.-.-" evidence="2"/>
<evidence type="ECO:0000313" key="6">
    <source>
        <dbReference type="Proteomes" id="UP000625210"/>
    </source>
</evidence>
<evidence type="ECO:0000256" key="2">
    <source>
        <dbReference type="HAMAP-Rule" id="MF_01867"/>
    </source>
</evidence>
<dbReference type="Pfam" id="PF24850">
    <property type="entry name" value="CC_BshC"/>
    <property type="match status" value="1"/>
</dbReference>
<dbReference type="HAMAP" id="MF_01867">
    <property type="entry name" value="BshC"/>
    <property type="match status" value="1"/>
</dbReference>
<accession>A0A8J2VJ55</accession>
<dbReference type="GO" id="GO:0016874">
    <property type="term" value="F:ligase activity"/>
    <property type="evidence" value="ECO:0007669"/>
    <property type="project" value="UniProtKB-UniRule"/>
</dbReference>
<dbReference type="RefSeq" id="WP_188648308.1">
    <property type="nucleotide sequence ID" value="NZ_BMHQ01000009.1"/>
</dbReference>
<organism evidence="5 6">
    <name type="scientific">Marinithermofilum abyssi</name>
    <dbReference type="NCBI Taxonomy" id="1571185"/>
    <lineage>
        <taxon>Bacteria</taxon>
        <taxon>Bacillati</taxon>
        <taxon>Bacillota</taxon>
        <taxon>Bacilli</taxon>
        <taxon>Bacillales</taxon>
        <taxon>Thermoactinomycetaceae</taxon>
        <taxon>Marinithermofilum</taxon>
    </lineage>
</organism>
<proteinExistence type="inferred from homology"/>
<name>A0A8J2VJ55_9BACL</name>
<dbReference type="AlphaFoldDB" id="A0A8J2VJ55"/>
<dbReference type="NCBIfam" id="TIGR03998">
    <property type="entry name" value="thiol_BshC"/>
    <property type="match status" value="1"/>
</dbReference>
<evidence type="ECO:0000259" key="4">
    <source>
        <dbReference type="Pfam" id="PF24850"/>
    </source>
</evidence>
<sequence length="542" mass="63986">MHIDEVYLEPQSPLYRDMIHHFDRVADLYGYSPADEENMLLRAKRQRERESGIDRVRLAEVIREYHGSELSHPEVERNLKRLAQPDSLVVIGGQQAGLMTGPLYTIYKAITIIQLARREEKRLGRPVLPVFWIAGEDHDLDEVDHIYLFGGKGEPLKHRLKIHSEQKVPVSNVVPTPDMWEEWVQGLEQLLPDSEYKAGILSKLRQHANSRLSLSRHFARWMHEWFGRYGLLLIDAAFPPLRQLEVPFFERLIDHNQDLQHALVTQIEQVKEKGYPVQLDLPREHAHLFLLQNGERCALEQTGGRFRTREEEDSWTAEELKALLHRHPEWFSNNVVSRPLMQEFLFPVLAVVLGPGETAYWGLLKEAFALFDMEMPPLFPRISLTLMDRRWEKQLRRFQWSFQDVLLREEMKKREWLNSQIQWDVAARFDQVRARLREIYTPLVEELAQIRPDLKPLGETNHRKLLQQVDYLEKRAKKALEERFDTDVHRMNQLKNGLAPAGGLQERIYNLLPFWNRYGKEWIFRLIDTPLLSLANHRVVYL</sequence>
<gene>
    <name evidence="2 5" type="primary">bshC</name>
    <name evidence="5" type="ORF">GCM10011571_25880</name>
</gene>
<evidence type="ECO:0000313" key="5">
    <source>
        <dbReference type="EMBL" id="GGE22629.1"/>
    </source>
</evidence>
<keyword evidence="1 2" id="KW-0436">Ligase</keyword>
<dbReference type="PIRSF" id="PIRSF012535">
    <property type="entry name" value="UCP012535"/>
    <property type="match status" value="1"/>
</dbReference>
<dbReference type="Pfam" id="PF10079">
    <property type="entry name" value="Rossmann-like_BshC"/>
    <property type="match status" value="1"/>
</dbReference>
<dbReference type="EMBL" id="BMHQ01000009">
    <property type="protein sequence ID" value="GGE22629.1"/>
    <property type="molecule type" value="Genomic_DNA"/>
</dbReference>
<feature type="domain" description="Bacillithiol biosynthesis BshC N-terminal Rossmann-like" evidence="3">
    <location>
        <begin position="1"/>
        <end position="381"/>
    </location>
</feature>
<keyword evidence="6" id="KW-1185">Reference proteome</keyword>
<protein>
    <recommendedName>
        <fullName evidence="2">Putative cysteine ligase BshC</fullName>
        <ecNumber evidence="2">6.-.-.-</ecNumber>
    </recommendedName>
</protein>
<reference evidence="5" key="1">
    <citation type="journal article" date="2014" name="Int. J. Syst. Evol. Microbiol.">
        <title>Complete genome sequence of Corynebacterium casei LMG S-19264T (=DSM 44701T), isolated from a smear-ripened cheese.</title>
        <authorList>
            <consortium name="US DOE Joint Genome Institute (JGI-PGF)"/>
            <person name="Walter F."/>
            <person name="Albersmeier A."/>
            <person name="Kalinowski J."/>
            <person name="Ruckert C."/>
        </authorList>
    </citation>
    <scope>NUCLEOTIDE SEQUENCE</scope>
    <source>
        <strain evidence="5">CGMCC 1.15179</strain>
    </source>
</reference>
<comment type="caution">
    <text evidence="5">The sequence shown here is derived from an EMBL/GenBank/DDBJ whole genome shotgun (WGS) entry which is preliminary data.</text>
</comment>
<reference evidence="5" key="2">
    <citation type="submission" date="2020-09" db="EMBL/GenBank/DDBJ databases">
        <authorList>
            <person name="Sun Q."/>
            <person name="Zhou Y."/>
        </authorList>
    </citation>
    <scope>NUCLEOTIDE SEQUENCE</scope>
    <source>
        <strain evidence="5">CGMCC 1.15179</strain>
    </source>
</reference>
<dbReference type="InterPro" id="IPR011199">
    <property type="entry name" value="Bacillithiol_biosynth_BshC"/>
</dbReference>
<comment type="function">
    <text evidence="2">Involved in bacillithiol (BSH) biosynthesis. May catalyze the last step of the pathway, the addition of cysteine to glucosamine malate (GlcN-Mal) to generate BSH.</text>
</comment>
<feature type="domain" description="Bacillithiol biosynthesis BshC C-terminal coiled-coil" evidence="4">
    <location>
        <begin position="385"/>
        <end position="542"/>
    </location>
</feature>
<dbReference type="InterPro" id="IPR055398">
    <property type="entry name" value="Rossmann-like_BshC"/>
</dbReference>
<evidence type="ECO:0000256" key="1">
    <source>
        <dbReference type="ARBA" id="ARBA00022598"/>
    </source>
</evidence>
<evidence type="ECO:0000259" key="3">
    <source>
        <dbReference type="Pfam" id="PF10079"/>
    </source>
</evidence>
<dbReference type="Proteomes" id="UP000625210">
    <property type="component" value="Unassembled WGS sequence"/>
</dbReference>
<comment type="similarity">
    <text evidence="2">Belongs to the BshC family.</text>
</comment>
<dbReference type="InterPro" id="IPR055399">
    <property type="entry name" value="CC_BshC"/>
</dbReference>